<dbReference type="GO" id="GO:0005634">
    <property type="term" value="C:nucleus"/>
    <property type="evidence" value="ECO:0007669"/>
    <property type="project" value="TreeGrafter"/>
</dbReference>
<feature type="domain" description="Pseudouridine synthase II N-terminal" evidence="5">
    <location>
        <begin position="71"/>
        <end position="217"/>
    </location>
</feature>
<protein>
    <recommendedName>
        <fullName evidence="2">tRNA pseudouridine(55) synthase</fullName>
        <ecNumber evidence="2">5.4.99.25</ecNumber>
    </recommendedName>
</protein>
<evidence type="ECO:0000256" key="1">
    <source>
        <dbReference type="ARBA" id="ARBA00008999"/>
    </source>
</evidence>
<comment type="similarity">
    <text evidence="1">Belongs to the pseudouridine synthase TruB family.</text>
</comment>
<evidence type="ECO:0000256" key="3">
    <source>
        <dbReference type="ARBA" id="ARBA00022694"/>
    </source>
</evidence>
<dbReference type="Proteomes" id="UP000324585">
    <property type="component" value="Unassembled WGS sequence"/>
</dbReference>
<dbReference type="GO" id="GO:0006400">
    <property type="term" value="P:tRNA modification"/>
    <property type="evidence" value="ECO:0007669"/>
    <property type="project" value="TreeGrafter"/>
</dbReference>
<evidence type="ECO:0000256" key="2">
    <source>
        <dbReference type="ARBA" id="ARBA00012787"/>
    </source>
</evidence>
<dbReference type="EC" id="5.4.99.25" evidence="2"/>
<dbReference type="OMA" id="THMELTQ"/>
<dbReference type="InterPro" id="IPR014780">
    <property type="entry name" value="tRNA_psdUridine_synth_TruB"/>
</dbReference>
<sequence length="287" mass="31429">MSDGEAVDADLSQIPDCHFLILDKPYGETSAAVVETAKRCLGNLYKASLQTRYDEYQTTHASIGQKGGKRLKYLKVGHGGTLDPFATGVLVLGIEGGTKLLDRFLSGSKAYECTAHFGVATNTQDVTGDNIENRPYSHVTKQALDAMIHARFLGEIMQIPPMYSALKVNGKRLYEYARANLSVKVDPRPIQILALEVLEVDLPRVKFRVECGGGTYVRTLIHDLAHAVDSCAHLTQLRRTRCGMFSLENAISADRDYLRSLGPELARHLTHADAIIAGRSGPTDATQ</sequence>
<dbReference type="Pfam" id="PF01509">
    <property type="entry name" value="TruB_N"/>
    <property type="match status" value="1"/>
</dbReference>
<dbReference type="AlphaFoldDB" id="A0A5J4YLY0"/>
<comment type="caution">
    <text evidence="6">The sequence shown here is derived from an EMBL/GenBank/DDBJ whole genome shotgun (WGS) entry which is preliminary data.</text>
</comment>
<dbReference type="Gene3D" id="3.30.2350.10">
    <property type="entry name" value="Pseudouridine synthase"/>
    <property type="match status" value="1"/>
</dbReference>
<dbReference type="PANTHER" id="PTHR13767:SF2">
    <property type="entry name" value="PSEUDOURIDYLATE SYNTHASE TRUB1"/>
    <property type="match status" value="1"/>
</dbReference>
<evidence type="ECO:0000256" key="4">
    <source>
        <dbReference type="ARBA" id="ARBA00023235"/>
    </source>
</evidence>
<dbReference type="CDD" id="cd02573">
    <property type="entry name" value="PseudoU_synth_EcTruB"/>
    <property type="match status" value="1"/>
</dbReference>
<dbReference type="SUPFAM" id="SSF55120">
    <property type="entry name" value="Pseudouridine synthase"/>
    <property type="match status" value="1"/>
</dbReference>
<gene>
    <name evidence="6" type="ORF">FVE85_8412</name>
</gene>
<evidence type="ECO:0000313" key="6">
    <source>
        <dbReference type="EMBL" id="KAA8491930.1"/>
    </source>
</evidence>
<name>A0A5J4YLY0_PORPP</name>
<evidence type="ECO:0000259" key="5">
    <source>
        <dbReference type="Pfam" id="PF01509"/>
    </source>
</evidence>
<dbReference type="GO" id="GO:0003723">
    <property type="term" value="F:RNA binding"/>
    <property type="evidence" value="ECO:0007669"/>
    <property type="project" value="InterPro"/>
</dbReference>
<dbReference type="InterPro" id="IPR020103">
    <property type="entry name" value="PsdUridine_synth_cat_dom_sf"/>
</dbReference>
<keyword evidence="7" id="KW-1185">Reference proteome</keyword>
<proteinExistence type="inferred from homology"/>
<accession>A0A5J4YLY0</accession>
<reference evidence="7" key="1">
    <citation type="journal article" date="2019" name="Nat. Commun.">
        <title>Expansion of phycobilisome linker gene families in mesophilic red algae.</title>
        <authorList>
            <person name="Lee J."/>
            <person name="Kim D."/>
            <person name="Bhattacharya D."/>
            <person name="Yoon H.S."/>
        </authorList>
    </citation>
    <scope>NUCLEOTIDE SEQUENCE [LARGE SCALE GENOMIC DNA]</scope>
    <source>
        <strain evidence="7">CCMP 1328</strain>
    </source>
</reference>
<dbReference type="OrthoDB" id="2811at2759"/>
<keyword evidence="3" id="KW-0819">tRNA processing</keyword>
<dbReference type="GO" id="GO:0160148">
    <property type="term" value="F:tRNA pseudouridine(55) synthase activity"/>
    <property type="evidence" value="ECO:0007669"/>
    <property type="project" value="UniProtKB-EC"/>
</dbReference>
<organism evidence="6 7">
    <name type="scientific">Porphyridium purpureum</name>
    <name type="common">Red alga</name>
    <name type="synonym">Porphyridium cruentum</name>
    <dbReference type="NCBI Taxonomy" id="35688"/>
    <lineage>
        <taxon>Eukaryota</taxon>
        <taxon>Rhodophyta</taxon>
        <taxon>Bangiophyceae</taxon>
        <taxon>Porphyridiales</taxon>
        <taxon>Porphyridiaceae</taxon>
        <taxon>Porphyridium</taxon>
    </lineage>
</organism>
<dbReference type="HAMAP" id="MF_01080">
    <property type="entry name" value="TruB_bact"/>
    <property type="match status" value="1"/>
</dbReference>
<evidence type="ECO:0000313" key="7">
    <source>
        <dbReference type="Proteomes" id="UP000324585"/>
    </source>
</evidence>
<dbReference type="EMBL" id="VRMN01000011">
    <property type="protein sequence ID" value="KAA8491930.1"/>
    <property type="molecule type" value="Genomic_DNA"/>
</dbReference>
<keyword evidence="4" id="KW-0413">Isomerase</keyword>
<dbReference type="GO" id="GO:1990481">
    <property type="term" value="P:mRNA pseudouridine synthesis"/>
    <property type="evidence" value="ECO:0007669"/>
    <property type="project" value="TreeGrafter"/>
</dbReference>
<dbReference type="NCBIfam" id="TIGR00431">
    <property type="entry name" value="TruB"/>
    <property type="match status" value="1"/>
</dbReference>
<dbReference type="InterPro" id="IPR002501">
    <property type="entry name" value="PsdUridine_synth_N"/>
</dbReference>
<dbReference type="PANTHER" id="PTHR13767">
    <property type="entry name" value="TRNA-PSEUDOURIDINE SYNTHASE"/>
    <property type="match status" value="1"/>
</dbReference>